<dbReference type="SUPFAM" id="SSF57845">
    <property type="entry name" value="B-box zinc-binding domain"/>
    <property type="match status" value="1"/>
</dbReference>
<evidence type="ECO:0000256" key="8">
    <source>
        <dbReference type="PROSITE-ProRule" id="PRU00504"/>
    </source>
</evidence>
<dbReference type="InterPro" id="IPR001258">
    <property type="entry name" value="NHL_repeat"/>
</dbReference>
<dbReference type="Pfam" id="PF13445">
    <property type="entry name" value="zf-RING_UBOX"/>
    <property type="match status" value="1"/>
</dbReference>
<gene>
    <name evidence="14" type="primary">LOC109464020</name>
</gene>
<evidence type="ECO:0000256" key="4">
    <source>
        <dbReference type="ARBA" id="ARBA00022737"/>
    </source>
</evidence>
<keyword evidence="6" id="KW-0862">Zinc</keyword>
<evidence type="ECO:0000256" key="10">
    <source>
        <dbReference type="SAM" id="MobiDB-lite"/>
    </source>
</evidence>
<feature type="domain" description="RING-type" evidence="11">
    <location>
        <begin position="18"/>
        <end position="58"/>
    </location>
</feature>
<accession>A0A6P4Y1Z9</accession>
<feature type="repeat" description="NHL" evidence="8">
    <location>
        <begin position="560"/>
        <end position="603"/>
    </location>
</feature>
<dbReference type="PANTHER" id="PTHR24104">
    <property type="entry name" value="E3 UBIQUITIN-PROTEIN LIGASE NHLRC1-RELATED"/>
    <property type="match status" value="1"/>
</dbReference>
<dbReference type="SMART" id="SM00184">
    <property type="entry name" value="RING"/>
    <property type="match status" value="1"/>
</dbReference>
<evidence type="ECO:0000256" key="3">
    <source>
        <dbReference type="ARBA" id="ARBA00022723"/>
    </source>
</evidence>
<dbReference type="GO" id="GO:0008270">
    <property type="term" value="F:zinc ion binding"/>
    <property type="evidence" value="ECO:0007669"/>
    <property type="project" value="UniProtKB-KW"/>
</dbReference>
<feature type="region of interest" description="Disordered" evidence="10">
    <location>
        <begin position="87"/>
        <end position="106"/>
    </location>
</feature>
<keyword evidence="3" id="KW-0479">Metal-binding</keyword>
<evidence type="ECO:0000256" key="1">
    <source>
        <dbReference type="ARBA" id="ARBA00008518"/>
    </source>
</evidence>
<evidence type="ECO:0000313" key="14">
    <source>
        <dbReference type="RefSeq" id="XP_019616499.1"/>
    </source>
</evidence>
<evidence type="ECO:0000259" key="12">
    <source>
        <dbReference type="PROSITE" id="PS50119"/>
    </source>
</evidence>
<dbReference type="KEGG" id="bbel:109464020"/>
<dbReference type="Pfam" id="PF00643">
    <property type="entry name" value="zf-B_box"/>
    <property type="match status" value="1"/>
</dbReference>
<evidence type="ECO:0000256" key="9">
    <source>
        <dbReference type="SAM" id="Coils"/>
    </source>
</evidence>
<dbReference type="InterPro" id="IPR027370">
    <property type="entry name" value="Znf-RING_euk"/>
</dbReference>
<feature type="region of interest" description="Disordered" evidence="10">
    <location>
        <begin position="305"/>
        <end position="365"/>
    </location>
</feature>
<dbReference type="InterPro" id="IPR013083">
    <property type="entry name" value="Znf_RING/FYVE/PHD"/>
</dbReference>
<dbReference type="GeneID" id="109464020"/>
<feature type="repeat" description="NHL" evidence="8">
    <location>
        <begin position="514"/>
        <end position="556"/>
    </location>
</feature>
<keyword evidence="13" id="KW-1185">Reference proteome</keyword>
<feature type="domain" description="B box-type" evidence="12">
    <location>
        <begin position="99"/>
        <end position="140"/>
    </location>
</feature>
<evidence type="ECO:0000256" key="5">
    <source>
        <dbReference type="ARBA" id="ARBA00022771"/>
    </source>
</evidence>
<dbReference type="SMART" id="SM00336">
    <property type="entry name" value="BBOX"/>
    <property type="match status" value="1"/>
</dbReference>
<evidence type="ECO:0000256" key="2">
    <source>
        <dbReference type="ARBA" id="ARBA00022553"/>
    </source>
</evidence>
<protein>
    <submittedName>
        <fullName evidence="14">Tripartite motif-containing protein 3-like</fullName>
    </submittedName>
</protein>
<keyword evidence="5 7" id="KW-0863">Zinc-finger</keyword>
<keyword evidence="4" id="KW-0677">Repeat</keyword>
<dbReference type="CDD" id="cd19756">
    <property type="entry name" value="Bbox2"/>
    <property type="match status" value="1"/>
</dbReference>
<comment type="similarity">
    <text evidence="1">Belongs to the TRIM/RBCC family.</text>
</comment>
<dbReference type="Pfam" id="PF01436">
    <property type="entry name" value="NHL"/>
    <property type="match status" value="2"/>
</dbReference>
<dbReference type="RefSeq" id="XP_019616499.1">
    <property type="nucleotide sequence ID" value="XM_019760940.1"/>
</dbReference>
<proteinExistence type="inferred from homology"/>
<organism evidence="13 14">
    <name type="scientific">Branchiostoma belcheri</name>
    <name type="common">Amphioxus</name>
    <dbReference type="NCBI Taxonomy" id="7741"/>
    <lineage>
        <taxon>Eukaryota</taxon>
        <taxon>Metazoa</taxon>
        <taxon>Chordata</taxon>
        <taxon>Cephalochordata</taxon>
        <taxon>Leptocardii</taxon>
        <taxon>Amphioxiformes</taxon>
        <taxon>Branchiostomatidae</taxon>
        <taxon>Branchiostoma</taxon>
    </lineage>
</organism>
<sequence length="649" mass="73198">MAAAPSSLGTHFAEELSCSICLELFTRPKVLPCGHTFYQDCLRDLAGRGGTFKCSICRQKIRLPPQGVADFPDSHIIASMCERLQQQTSQSGETREQHQSGNRCSSHPSEVLKLYCKQCHIPICTQCLEETHDDHLTTTVKKAAQERSATVQALINEGRDIVESYLSFLRSLREEEKTLNEKKQQRDNSIIQAYNQMVQKLTERRDHLLSKSTENHTKNLGRIQTERDRVLADINELSAACDRAEQELKQEWVEFLSQQMALTEVVRKYRRKAAPTPVQTQPAVFQPTDTPVPVLGHVTVQSLPSAPIPAAPAARGTGHHHGNQRQSTQSLPSAPIPAAPVSREDAAWGTDHHHGNQRQREQQPQRVTLHVFESLDRDPSFSESDPFGVTVSGTFCHERVFLTEYKNYRVQVFTLQGAFLSQFPTVVSGEEKMKPHDVTIDKEENLWVVGNTDSTDIAVQYDNQGVVLRTFDLQMTRWARGVAVDTRRNHILITQTTGDRDNRQCEVQVFRPDGTLVRTVGQQQGMKYPVHITVDRDGNILVSDCENHCVYVYNEDGQFLFQFGGKGSGDGQLKHPQGICTDGQGNIIVADYGNHRVEMFDKTGKFLFFKATGMKSEPRAVAMTLHGQLVIPKKISKDIRFKRYKFSLY</sequence>
<dbReference type="GO" id="GO:0000209">
    <property type="term" value="P:protein polyubiquitination"/>
    <property type="evidence" value="ECO:0007669"/>
    <property type="project" value="TreeGrafter"/>
</dbReference>
<dbReference type="AlphaFoldDB" id="A0A6P4Y1Z9"/>
<dbReference type="CDD" id="cd05819">
    <property type="entry name" value="NHL"/>
    <property type="match status" value="1"/>
</dbReference>
<evidence type="ECO:0000256" key="7">
    <source>
        <dbReference type="PROSITE-ProRule" id="PRU00024"/>
    </source>
</evidence>
<evidence type="ECO:0000256" key="6">
    <source>
        <dbReference type="ARBA" id="ARBA00022833"/>
    </source>
</evidence>
<dbReference type="InterPro" id="IPR050952">
    <property type="entry name" value="TRIM-NHL_E3_ligases"/>
</dbReference>
<dbReference type="Gene3D" id="3.30.160.60">
    <property type="entry name" value="Classic Zinc Finger"/>
    <property type="match status" value="1"/>
</dbReference>
<dbReference type="GO" id="GO:0061630">
    <property type="term" value="F:ubiquitin protein ligase activity"/>
    <property type="evidence" value="ECO:0007669"/>
    <property type="project" value="TreeGrafter"/>
</dbReference>
<dbReference type="PROSITE" id="PS51125">
    <property type="entry name" value="NHL"/>
    <property type="match status" value="2"/>
</dbReference>
<dbReference type="InterPro" id="IPR001841">
    <property type="entry name" value="Znf_RING"/>
</dbReference>
<keyword evidence="2" id="KW-0597">Phosphoprotein</keyword>
<name>A0A6P4Y1Z9_BRABE</name>
<keyword evidence="9" id="KW-0175">Coiled coil</keyword>
<dbReference type="GO" id="GO:0043161">
    <property type="term" value="P:proteasome-mediated ubiquitin-dependent protein catabolic process"/>
    <property type="evidence" value="ECO:0007669"/>
    <property type="project" value="TreeGrafter"/>
</dbReference>
<dbReference type="InterPro" id="IPR000315">
    <property type="entry name" value="Znf_B-box"/>
</dbReference>
<reference evidence="14" key="1">
    <citation type="submission" date="2025-08" db="UniProtKB">
        <authorList>
            <consortium name="RefSeq"/>
        </authorList>
    </citation>
    <scope>IDENTIFICATION</scope>
    <source>
        <tissue evidence="14">Gonad</tissue>
    </source>
</reference>
<dbReference type="SUPFAM" id="SSF101898">
    <property type="entry name" value="NHL repeat"/>
    <property type="match status" value="1"/>
</dbReference>
<feature type="compositionally biased region" description="Basic and acidic residues" evidence="10">
    <location>
        <begin position="342"/>
        <end position="363"/>
    </location>
</feature>
<dbReference type="Proteomes" id="UP000515135">
    <property type="component" value="Unplaced"/>
</dbReference>
<dbReference type="InterPro" id="IPR011042">
    <property type="entry name" value="6-blade_b-propeller_TolB-like"/>
</dbReference>
<dbReference type="Gene3D" id="2.120.10.30">
    <property type="entry name" value="TolB, C-terminal domain"/>
    <property type="match status" value="2"/>
</dbReference>
<dbReference type="FunFam" id="3.30.160.60:FF:002399">
    <property type="entry name" value="Predicted protein"/>
    <property type="match status" value="1"/>
</dbReference>
<dbReference type="OrthoDB" id="9983850at2759"/>
<evidence type="ECO:0000259" key="11">
    <source>
        <dbReference type="PROSITE" id="PS50089"/>
    </source>
</evidence>
<dbReference type="PANTHER" id="PTHR24104:SF50">
    <property type="entry name" value="SMP-30_GLUCONOLACTONASE_LRE-LIKE REGION DOMAIN-CONTAINING PROTEIN"/>
    <property type="match status" value="1"/>
</dbReference>
<evidence type="ECO:0000313" key="13">
    <source>
        <dbReference type="Proteomes" id="UP000515135"/>
    </source>
</evidence>
<feature type="coiled-coil region" evidence="9">
    <location>
        <begin position="172"/>
        <end position="247"/>
    </location>
</feature>
<dbReference type="SUPFAM" id="SSF57850">
    <property type="entry name" value="RING/U-box"/>
    <property type="match status" value="1"/>
</dbReference>
<dbReference type="PROSITE" id="PS50089">
    <property type="entry name" value="ZF_RING_2"/>
    <property type="match status" value="1"/>
</dbReference>
<dbReference type="PROSITE" id="PS50119">
    <property type="entry name" value="ZF_BBOX"/>
    <property type="match status" value="1"/>
</dbReference>
<dbReference type="Gene3D" id="3.30.40.10">
    <property type="entry name" value="Zinc/RING finger domain, C3HC4 (zinc finger)"/>
    <property type="match status" value="1"/>
</dbReference>